<keyword evidence="3" id="KW-0819">tRNA processing</keyword>
<dbReference type="InterPro" id="IPR011063">
    <property type="entry name" value="TilS/TtcA_N"/>
</dbReference>
<dbReference type="PANTHER" id="PTHR43033">
    <property type="entry name" value="TRNA(ILE)-LYSIDINE SYNTHASE-RELATED"/>
    <property type="match status" value="1"/>
</dbReference>
<evidence type="ECO:0000256" key="5">
    <source>
        <dbReference type="ARBA" id="ARBA00022840"/>
    </source>
</evidence>
<reference evidence="9 10" key="1">
    <citation type="submission" date="2021-02" db="EMBL/GenBank/DDBJ databases">
        <title>Genome assembly of Pseudopithomyces chartarum.</title>
        <authorList>
            <person name="Jauregui R."/>
            <person name="Singh J."/>
            <person name="Voisey C."/>
        </authorList>
    </citation>
    <scope>NUCLEOTIDE SEQUENCE [LARGE SCALE GENOMIC DNA]</scope>
    <source>
        <strain evidence="9 10">AGR01</strain>
    </source>
</reference>
<keyword evidence="10" id="KW-1185">Reference proteome</keyword>
<comment type="catalytic activity">
    <reaction evidence="6">
        <text>cytidine(34) in tRNA(Ile2) + L-lysine + ATP = lysidine(34) in tRNA(Ile2) + AMP + diphosphate + H(+)</text>
        <dbReference type="Rhea" id="RHEA:43744"/>
        <dbReference type="Rhea" id="RHEA-COMP:10625"/>
        <dbReference type="Rhea" id="RHEA-COMP:10670"/>
        <dbReference type="ChEBI" id="CHEBI:15378"/>
        <dbReference type="ChEBI" id="CHEBI:30616"/>
        <dbReference type="ChEBI" id="CHEBI:32551"/>
        <dbReference type="ChEBI" id="CHEBI:33019"/>
        <dbReference type="ChEBI" id="CHEBI:82748"/>
        <dbReference type="ChEBI" id="CHEBI:83665"/>
        <dbReference type="ChEBI" id="CHEBI:456215"/>
        <dbReference type="EC" id="6.3.4.19"/>
    </reaction>
</comment>
<accession>A0AAN6LUQ0</accession>
<dbReference type="PANTHER" id="PTHR43033:SF1">
    <property type="entry name" value="TRNA(ILE)-LYSIDINE SYNTHASE-RELATED"/>
    <property type="match status" value="1"/>
</dbReference>
<dbReference type="AlphaFoldDB" id="A0AAN6LUQ0"/>
<dbReference type="Pfam" id="PF01171">
    <property type="entry name" value="ATP_bind_3"/>
    <property type="match status" value="1"/>
</dbReference>
<feature type="non-terminal residue" evidence="9">
    <location>
        <position position="1"/>
    </location>
</feature>
<keyword evidence="2" id="KW-0436">Ligase</keyword>
<feature type="region of interest" description="Disordered" evidence="7">
    <location>
        <begin position="372"/>
        <end position="397"/>
    </location>
</feature>
<evidence type="ECO:0000256" key="4">
    <source>
        <dbReference type="ARBA" id="ARBA00022741"/>
    </source>
</evidence>
<dbReference type="NCBIfam" id="TIGR02432">
    <property type="entry name" value="lysidine_TilS_N"/>
    <property type="match status" value="1"/>
</dbReference>
<evidence type="ECO:0000256" key="7">
    <source>
        <dbReference type="SAM" id="MobiDB-lite"/>
    </source>
</evidence>
<dbReference type="SUPFAM" id="SSF52402">
    <property type="entry name" value="Adenine nucleotide alpha hydrolases-like"/>
    <property type="match status" value="1"/>
</dbReference>
<dbReference type="Proteomes" id="UP001280581">
    <property type="component" value="Unassembled WGS sequence"/>
</dbReference>
<dbReference type="EMBL" id="WVTA01000010">
    <property type="protein sequence ID" value="KAK3204104.1"/>
    <property type="molecule type" value="Genomic_DNA"/>
</dbReference>
<dbReference type="Gene3D" id="3.40.50.620">
    <property type="entry name" value="HUPs"/>
    <property type="match status" value="1"/>
</dbReference>
<evidence type="ECO:0000256" key="6">
    <source>
        <dbReference type="ARBA" id="ARBA00048539"/>
    </source>
</evidence>
<protein>
    <recommendedName>
        <fullName evidence="1">tRNA(Ile)-lysidine synthetase</fullName>
        <ecNumber evidence="1">6.3.4.19</ecNumber>
    </recommendedName>
</protein>
<name>A0AAN6LUQ0_9PLEO</name>
<dbReference type="InterPro" id="IPR012795">
    <property type="entry name" value="tRNA_Ile_lys_synt_N"/>
</dbReference>
<dbReference type="CDD" id="cd01992">
    <property type="entry name" value="TilS_N"/>
    <property type="match status" value="1"/>
</dbReference>
<evidence type="ECO:0000256" key="2">
    <source>
        <dbReference type="ARBA" id="ARBA00022598"/>
    </source>
</evidence>
<dbReference type="GO" id="GO:0005524">
    <property type="term" value="F:ATP binding"/>
    <property type="evidence" value="ECO:0007669"/>
    <property type="project" value="UniProtKB-KW"/>
</dbReference>
<proteinExistence type="predicted"/>
<evidence type="ECO:0000313" key="9">
    <source>
        <dbReference type="EMBL" id="KAK3204104.1"/>
    </source>
</evidence>
<feature type="domain" description="tRNA(Ile)-lysidine/2-thiocytidine synthase N-terminal" evidence="8">
    <location>
        <begin position="10"/>
        <end position="190"/>
    </location>
</feature>
<evidence type="ECO:0000256" key="1">
    <source>
        <dbReference type="ARBA" id="ARBA00013267"/>
    </source>
</evidence>
<evidence type="ECO:0000256" key="3">
    <source>
        <dbReference type="ARBA" id="ARBA00022694"/>
    </source>
</evidence>
<dbReference type="InterPro" id="IPR012094">
    <property type="entry name" value="tRNA_Ile_lys_synt"/>
</dbReference>
<keyword evidence="5" id="KW-0067">ATP-binding</keyword>
<sequence length="397" mass="43849">HEGLPDLHGFIIDHKARPESAKEARWVANQLDKLDIPSTIIPLNWPKGLDLESNTRFETEARALRYQALGKACRGHNIRSLMIAHHADDQAETLLMRLLNGRLRSGLQGMKAIEWIPECQGIHGVYHSGGPVPKGDRNMRLVEHGGIRILRPLLDFRKNRLIATCQSHEIPWAEDKTNHDKTLTLRNALRFVMKNHRLPAALSNDSLLSIAQTTRDRVDRHRAAAETLFDASPTKLNLSTGSVTFRFPPVEVLVPSPTSSPSEQDKLLARNTAHHLLQRITDLVSPMEKSPVESLANALLTIYPSLTPSSITQRSPQSSFSCANCWFIKSPTSAFKIPHDGPLNEWTLFRLPPPSPKSPLYNCPSLQGNLNFASSTAADGGREGEGEEGEVGGGGRG</sequence>
<dbReference type="InterPro" id="IPR014729">
    <property type="entry name" value="Rossmann-like_a/b/a_fold"/>
</dbReference>
<dbReference type="GO" id="GO:0008033">
    <property type="term" value="P:tRNA processing"/>
    <property type="evidence" value="ECO:0007669"/>
    <property type="project" value="UniProtKB-KW"/>
</dbReference>
<gene>
    <name evidence="9" type="ORF">GRF29_106g1793022</name>
</gene>
<keyword evidence="4" id="KW-0547">Nucleotide-binding</keyword>
<comment type="caution">
    <text evidence="9">The sequence shown here is derived from an EMBL/GenBank/DDBJ whole genome shotgun (WGS) entry which is preliminary data.</text>
</comment>
<dbReference type="EC" id="6.3.4.19" evidence="1"/>
<evidence type="ECO:0000259" key="8">
    <source>
        <dbReference type="Pfam" id="PF01171"/>
    </source>
</evidence>
<dbReference type="GO" id="GO:0032267">
    <property type="term" value="F:tRNA(Ile)-lysidine synthase activity"/>
    <property type="evidence" value="ECO:0007669"/>
    <property type="project" value="UniProtKB-EC"/>
</dbReference>
<organism evidence="9 10">
    <name type="scientific">Pseudopithomyces chartarum</name>
    <dbReference type="NCBI Taxonomy" id="1892770"/>
    <lineage>
        <taxon>Eukaryota</taxon>
        <taxon>Fungi</taxon>
        <taxon>Dikarya</taxon>
        <taxon>Ascomycota</taxon>
        <taxon>Pezizomycotina</taxon>
        <taxon>Dothideomycetes</taxon>
        <taxon>Pleosporomycetidae</taxon>
        <taxon>Pleosporales</taxon>
        <taxon>Massarineae</taxon>
        <taxon>Didymosphaeriaceae</taxon>
        <taxon>Pseudopithomyces</taxon>
    </lineage>
</organism>
<evidence type="ECO:0000313" key="10">
    <source>
        <dbReference type="Proteomes" id="UP001280581"/>
    </source>
</evidence>